<keyword evidence="5" id="KW-1185">Reference proteome</keyword>
<evidence type="ECO:0000313" key="5">
    <source>
        <dbReference type="Proteomes" id="UP001148299"/>
    </source>
</evidence>
<comment type="caution">
    <text evidence="4">The sequence shown here is derived from an EMBL/GenBank/DDBJ whole genome shotgun (WGS) entry which is preliminary data.</text>
</comment>
<dbReference type="InterPro" id="IPR042188">
    <property type="entry name" value="MmgE/PrpD_sf_2"/>
</dbReference>
<dbReference type="SUPFAM" id="SSF103378">
    <property type="entry name" value="2-methylcitrate dehydratase PrpD"/>
    <property type="match status" value="1"/>
</dbReference>
<evidence type="ECO:0000256" key="1">
    <source>
        <dbReference type="ARBA" id="ARBA00006174"/>
    </source>
</evidence>
<dbReference type="GO" id="GO:0016829">
    <property type="term" value="F:lyase activity"/>
    <property type="evidence" value="ECO:0007669"/>
    <property type="project" value="InterPro"/>
</dbReference>
<evidence type="ECO:0000259" key="3">
    <source>
        <dbReference type="Pfam" id="PF19305"/>
    </source>
</evidence>
<dbReference type="InterPro" id="IPR036148">
    <property type="entry name" value="MmgE/PrpD_sf"/>
</dbReference>
<dbReference type="InterPro" id="IPR045336">
    <property type="entry name" value="MmgE_PrpD_N"/>
</dbReference>
<dbReference type="InterPro" id="IPR045337">
    <property type="entry name" value="MmgE_PrpD_C"/>
</dbReference>
<protein>
    <submittedName>
        <fullName evidence="4">Uncharacterized protein</fullName>
    </submittedName>
</protein>
<evidence type="ECO:0000259" key="2">
    <source>
        <dbReference type="Pfam" id="PF03972"/>
    </source>
</evidence>
<dbReference type="InterPro" id="IPR005656">
    <property type="entry name" value="MmgE_PrpD"/>
</dbReference>
<organism evidence="4 5">
    <name type="scientific">Penicillium brevicompactum</name>
    <dbReference type="NCBI Taxonomy" id="5074"/>
    <lineage>
        <taxon>Eukaryota</taxon>
        <taxon>Fungi</taxon>
        <taxon>Dikarya</taxon>
        <taxon>Ascomycota</taxon>
        <taxon>Pezizomycotina</taxon>
        <taxon>Eurotiomycetes</taxon>
        <taxon>Eurotiomycetidae</taxon>
        <taxon>Eurotiales</taxon>
        <taxon>Aspergillaceae</taxon>
        <taxon>Penicillium</taxon>
    </lineage>
</organism>
<accession>A0A9W9RVS7</accession>
<proteinExistence type="inferred from homology"/>
<reference evidence="4" key="2">
    <citation type="journal article" date="2023" name="IMA Fungus">
        <title>Comparative genomic study of the Penicillium genus elucidates a diverse pangenome and 15 lateral gene transfer events.</title>
        <authorList>
            <person name="Petersen C."/>
            <person name="Sorensen T."/>
            <person name="Nielsen M.R."/>
            <person name="Sondergaard T.E."/>
            <person name="Sorensen J.L."/>
            <person name="Fitzpatrick D.A."/>
            <person name="Frisvad J.C."/>
            <person name="Nielsen K.L."/>
        </authorList>
    </citation>
    <scope>NUCLEOTIDE SEQUENCE</scope>
    <source>
        <strain evidence="4">IBT 35675</strain>
    </source>
</reference>
<comment type="similarity">
    <text evidence="1">Belongs to the PrpD family.</text>
</comment>
<dbReference type="AlphaFoldDB" id="A0A9W9RVS7"/>
<dbReference type="Gene3D" id="3.30.1330.120">
    <property type="entry name" value="2-methylcitrate dehydratase PrpD"/>
    <property type="match status" value="1"/>
</dbReference>
<feature type="domain" description="MmgE/PrpD C-terminal" evidence="3">
    <location>
        <begin position="277"/>
        <end position="448"/>
    </location>
</feature>
<sequence length="460" mass="49463">MATPAIEETRTERLVKWAVDLKYSDIPDNVVQRTKDFFLDTLGCAIAGRDHPAVSAMVRFAAQMGPSSGKSELIDSSQNLTTSPAFASLINAATSHVVEQDDLHNRSIMHPATVIFPAALAVAQDLDASGEEFIAACVVGYEVGCRVGEYLGKSHYEKFHSTATGGVIGVAAAVSHLLKLNASQTLSAVGTAGTQAAGLWQFLMDATHSKQVHTAKACSDGIFAAYSARDGLLGPRDILEGPRAMGAVLVPGETNPTAIDQNLGSDYAVVRSSFKWHASCRHTHPSVDALLSLMAKHGVAFDDIDSVLVPTYQAAINVLSLSGEGETVHQSKFSMGFVLAIAAKKGQAMITDFTEEDLSDQSLRDFQKRVTMEYNADIDAHFPEKWQGTVIVTCKSGKTFTESVEFAKGDPELPLTRSEIESKTHALAKYGGITDVNKIDSLIARAWNLEHETDVRGFVF</sequence>
<reference evidence="4" key="1">
    <citation type="submission" date="2022-12" db="EMBL/GenBank/DDBJ databases">
        <authorList>
            <person name="Petersen C."/>
        </authorList>
    </citation>
    <scope>NUCLEOTIDE SEQUENCE</scope>
    <source>
        <strain evidence="4">IBT 35675</strain>
    </source>
</reference>
<dbReference type="Pfam" id="PF19305">
    <property type="entry name" value="MmgE_PrpD_C"/>
    <property type="match status" value="1"/>
</dbReference>
<dbReference type="PANTHER" id="PTHR16943">
    <property type="entry name" value="2-METHYLCITRATE DEHYDRATASE-RELATED"/>
    <property type="match status" value="1"/>
</dbReference>
<dbReference type="Gene3D" id="1.10.4100.10">
    <property type="entry name" value="2-methylcitrate dehydratase PrpD"/>
    <property type="match status" value="1"/>
</dbReference>
<dbReference type="PANTHER" id="PTHR16943:SF8">
    <property type="entry name" value="2-METHYLCITRATE DEHYDRATASE"/>
    <property type="match status" value="1"/>
</dbReference>
<dbReference type="Proteomes" id="UP001148299">
    <property type="component" value="Unassembled WGS sequence"/>
</dbReference>
<dbReference type="EMBL" id="JAPZBR010000001">
    <property type="protein sequence ID" value="KAJ5367265.1"/>
    <property type="molecule type" value="Genomic_DNA"/>
</dbReference>
<dbReference type="Pfam" id="PF03972">
    <property type="entry name" value="MmgE_PrpD_N"/>
    <property type="match status" value="1"/>
</dbReference>
<evidence type="ECO:0000313" key="4">
    <source>
        <dbReference type="EMBL" id="KAJ5367265.1"/>
    </source>
</evidence>
<gene>
    <name evidence="4" type="ORF">N7541_001206</name>
</gene>
<name>A0A9W9RVS7_PENBR</name>
<dbReference type="InterPro" id="IPR042183">
    <property type="entry name" value="MmgE/PrpD_sf_1"/>
</dbReference>
<feature type="domain" description="MmgE/PrpD N-terminal" evidence="2">
    <location>
        <begin position="12"/>
        <end position="253"/>
    </location>
</feature>